<protein>
    <recommendedName>
        <fullName evidence="10">Methyltransferase</fullName>
        <ecNumber evidence="10">2.1.1.-</ecNumber>
    </recommendedName>
</protein>
<keyword evidence="3 10" id="KW-0808">Transferase</keyword>
<keyword evidence="8 10" id="KW-0325">Glycoprotein</keyword>
<evidence type="ECO:0000256" key="10">
    <source>
        <dbReference type="RuleBase" id="RU366043"/>
    </source>
</evidence>
<dbReference type="STRING" id="13333.U5D3E2"/>
<evidence type="ECO:0000256" key="3">
    <source>
        <dbReference type="ARBA" id="ARBA00022679"/>
    </source>
</evidence>
<keyword evidence="2 10" id="KW-0489">Methyltransferase</keyword>
<comment type="similarity">
    <text evidence="1 10">Belongs to the methyltransferase superfamily.</text>
</comment>
<dbReference type="EMBL" id="KI392060">
    <property type="protein sequence ID" value="ERN20101.1"/>
    <property type="molecule type" value="Genomic_DNA"/>
</dbReference>
<dbReference type="CDD" id="cd02440">
    <property type="entry name" value="AdoMet_MTases"/>
    <property type="match status" value="1"/>
</dbReference>
<dbReference type="PANTHER" id="PTHR10108">
    <property type="entry name" value="SAM-DEPENDENT METHYLTRANSFERASE"/>
    <property type="match status" value="1"/>
</dbReference>
<dbReference type="Gramene" id="ERN20101">
    <property type="protein sequence ID" value="ERN20101"/>
    <property type="gene ID" value="AMTR_s00066p00040550"/>
</dbReference>
<proteinExistence type="inferred from homology"/>
<evidence type="ECO:0000256" key="2">
    <source>
        <dbReference type="ARBA" id="ARBA00022603"/>
    </source>
</evidence>
<evidence type="ECO:0000256" key="6">
    <source>
        <dbReference type="ARBA" id="ARBA00022989"/>
    </source>
</evidence>
<name>U5D3E2_AMBTC</name>
<dbReference type="FunFam" id="3.40.50.150:FF:000076">
    <property type="entry name" value="probable methyltransferase PMT21"/>
    <property type="match status" value="1"/>
</dbReference>
<dbReference type="EC" id="2.1.1.-" evidence="10"/>
<accession>U5D3E2</accession>
<dbReference type="InterPro" id="IPR004159">
    <property type="entry name" value="Put_SAM_MeTrfase"/>
</dbReference>
<evidence type="ECO:0000256" key="7">
    <source>
        <dbReference type="ARBA" id="ARBA00023136"/>
    </source>
</evidence>
<sequence length="633" mass="72460">MAKRRSPTTPTHRNLIFRFFCISLLCLLSYLLGSNLHKKPSSLLLNSFSNSTADCFGNGVRLELLTVHQTEPFFDFEFHHSDPSVPNLSDNETIIPNFFQFCDSKYRDYCPCHDTRREKKFDTDMLFFRERHCPERSEKLRCLIPVPSKYRTPFRWPKSRDMVWFLNVPYKRLTETKADQNWVRLDHNKLVFPGGGTSFPGGAKPYIEEIAKFVPLRNGDVRTVLDVGCGVASFGAYLLDLDILTMSIAPRDIHHAQVQLALERGLPAMLGILSTYRLPYPSRSFDMVHCSRCLIGWTAHGGLHLMEIDRILRPGGYWVLSGPPISWRNSYKGWGMQPQELKEEQGAIEDLARRLCWKKIAEKGPIAVWRKATNHVHCIQTSKLLKSPPFCEATDPESAWYKRMELCITPLPKVKSFKAVAGGALEKWPKRLSTAPPRISKATMAGISTKFFYHDNQLWNKAITYYQSLLSSFKVGRYRNIMDMNAGLGGFGAALSKYPLWVMNVVPSDAGNNTLGIIYERGLIGTYMDWCEAFSTYPRTYDLIHANGVFSLYKDKCDMVDILLEMHRILRPHGAVIIRDHVDTIVKVKNVADAMRWQSRIAHTEQGQYHPDKLLVVNNSVKDDHSQSKRARM</sequence>
<evidence type="ECO:0000256" key="8">
    <source>
        <dbReference type="ARBA" id="ARBA00023180"/>
    </source>
</evidence>
<dbReference type="InterPro" id="IPR029063">
    <property type="entry name" value="SAM-dependent_MTases_sf"/>
</dbReference>
<dbReference type="Gene3D" id="3.40.50.150">
    <property type="entry name" value="Vaccinia Virus protein VP39"/>
    <property type="match status" value="2"/>
</dbReference>
<dbReference type="Pfam" id="PF03141">
    <property type="entry name" value="Methyltransf_29"/>
    <property type="match status" value="1"/>
</dbReference>
<evidence type="ECO:0000256" key="4">
    <source>
        <dbReference type="ARBA" id="ARBA00022692"/>
    </source>
</evidence>
<dbReference type="HOGENOM" id="CLU_010485_2_2_1"/>
<evidence type="ECO:0000256" key="5">
    <source>
        <dbReference type="ARBA" id="ARBA00022968"/>
    </source>
</evidence>
<dbReference type="PANTHER" id="PTHR10108:SF968">
    <property type="entry name" value="METHYLTRANSFERASE PMT19-RELATED"/>
    <property type="match status" value="1"/>
</dbReference>
<gene>
    <name evidence="11" type="ORF">AMTR_s00066p00040550</name>
</gene>
<keyword evidence="12" id="KW-1185">Reference proteome</keyword>
<dbReference type="GO" id="GO:0005737">
    <property type="term" value="C:cytoplasm"/>
    <property type="evidence" value="ECO:0000318"/>
    <property type="project" value="GO_Central"/>
</dbReference>
<dbReference type="GO" id="GO:0016020">
    <property type="term" value="C:membrane"/>
    <property type="evidence" value="ECO:0007669"/>
    <property type="project" value="UniProtKB-SubCell"/>
</dbReference>
<dbReference type="GO" id="GO:0008168">
    <property type="term" value="F:methyltransferase activity"/>
    <property type="evidence" value="ECO:0007669"/>
    <property type="project" value="UniProtKB-UniRule"/>
</dbReference>
<dbReference type="GO" id="GO:0032259">
    <property type="term" value="P:methylation"/>
    <property type="evidence" value="ECO:0007669"/>
    <property type="project" value="UniProtKB-KW"/>
</dbReference>
<evidence type="ECO:0000256" key="1">
    <source>
        <dbReference type="ARBA" id="ARBA00008361"/>
    </source>
</evidence>
<dbReference type="Proteomes" id="UP000017836">
    <property type="component" value="Unassembled WGS sequence"/>
</dbReference>
<keyword evidence="7" id="KW-0472">Membrane</keyword>
<keyword evidence="4" id="KW-0812">Transmembrane</keyword>
<dbReference type="GO" id="GO:0012505">
    <property type="term" value="C:endomembrane system"/>
    <property type="evidence" value="ECO:0007669"/>
    <property type="project" value="UniProtKB-SubCell"/>
</dbReference>
<evidence type="ECO:0000313" key="11">
    <source>
        <dbReference type="EMBL" id="ERN20101.1"/>
    </source>
</evidence>
<dbReference type="eggNOG" id="ENOG502QPN0">
    <property type="taxonomic scope" value="Eukaryota"/>
</dbReference>
<dbReference type="AlphaFoldDB" id="U5D3E2"/>
<organism evidence="11 12">
    <name type="scientific">Amborella trichopoda</name>
    <dbReference type="NCBI Taxonomy" id="13333"/>
    <lineage>
        <taxon>Eukaryota</taxon>
        <taxon>Viridiplantae</taxon>
        <taxon>Streptophyta</taxon>
        <taxon>Embryophyta</taxon>
        <taxon>Tracheophyta</taxon>
        <taxon>Spermatophyta</taxon>
        <taxon>Magnoliopsida</taxon>
        <taxon>Amborellales</taxon>
        <taxon>Amborellaceae</taxon>
        <taxon>Amborella</taxon>
    </lineage>
</organism>
<keyword evidence="5 10" id="KW-0735">Signal-anchor</keyword>
<dbReference type="KEGG" id="atr:18448511"/>
<dbReference type="SUPFAM" id="SSF53335">
    <property type="entry name" value="S-adenosyl-L-methionine-dependent methyltransferases"/>
    <property type="match status" value="2"/>
</dbReference>
<evidence type="ECO:0000313" key="12">
    <source>
        <dbReference type="Proteomes" id="UP000017836"/>
    </source>
</evidence>
<dbReference type="OrthoDB" id="2013972at2759"/>
<evidence type="ECO:0000256" key="9">
    <source>
        <dbReference type="ARBA" id="ARBA00060399"/>
    </source>
</evidence>
<comment type="subcellular location">
    <subcellularLocation>
        <location evidence="9">Endomembrane system</location>
        <topology evidence="9">Single-pass type II membrane protein</topology>
    </subcellularLocation>
    <subcellularLocation>
        <location evidence="10">Membrane</location>
        <topology evidence="10">Single-pass type II membrane protein</topology>
    </subcellularLocation>
</comment>
<reference evidence="12" key="1">
    <citation type="journal article" date="2013" name="Science">
        <title>The Amborella genome and the evolution of flowering plants.</title>
        <authorList>
            <consortium name="Amborella Genome Project"/>
        </authorList>
    </citation>
    <scope>NUCLEOTIDE SEQUENCE [LARGE SCALE GENOMIC DNA]</scope>
</reference>
<dbReference type="OMA" id="KGPIAVW"/>
<keyword evidence="6" id="KW-1133">Transmembrane helix</keyword>